<evidence type="ECO:0000313" key="1">
    <source>
        <dbReference type="EMBL" id="OGB73254.1"/>
    </source>
</evidence>
<proteinExistence type="predicted"/>
<reference evidence="1 2" key="1">
    <citation type="journal article" date="2016" name="Nat. Commun.">
        <title>Thousands of microbial genomes shed light on interconnected biogeochemical processes in an aquifer system.</title>
        <authorList>
            <person name="Anantharaman K."/>
            <person name="Brown C.T."/>
            <person name="Hug L.A."/>
            <person name="Sharon I."/>
            <person name="Castelle C.J."/>
            <person name="Probst A.J."/>
            <person name="Thomas B.C."/>
            <person name="Singh A."/>
            <person name="Wilkins M.J."/>
            <person name="Karaoz U."/>
            <person name="Brodie E.L."/>
            <person name="Williams K.H."/>
            <person name="Hubbard S.S."/>
            <person name="Banfield J.F."/>
        </authorList>
    </citation>
    <scope>NUCLEOTIDE SEQUENCE [LARGE SCALE GENOMIC DNA]</scope>
</reference>
<dbReference type="Gene3D" id="2.60.120.430">
    <property type="entry name" value="Galactose-binding lectin"/>
    <property type="match status" value="1"/>
</dbReference>
<comment type="caution">
    <text evidence="1">The sequence shown here is derived from an EMBL/GenBank/DDBJ whole genome shotgun (WGS) entry which is preliminary data.</text>
</comment>
<gene>
    <name evidence="1" type="ORF">A3K51_00015</name>
</gene>
<organism evidence="1 2">
    <name type="scientific">candidate division Kazan bacterium RIFCSPLOWO2_01_FULL_45_19</name>
    <dbReference type="NCBI Taxonomy" id="1798538"/>
    <lineage>
        <taxon>Bacteria</taxon>
        <taxon>Bacteria division Kazan-3B-28</taxon>
    </lineage>
</organism>
<dbReference type="EMBL" id="METD01000001">
    <property type="protein sequence ID" value="OGB73254.1"/>
    <property type="molecule type" value="Genomic_DNA"/>
</dbReference>
<evidence type="ECO:0000313" key="2">
    <source>
        <dbReference type="Proteomes" id="UP000178085"/>
    </source>
</evidence>
<sequence>MGEMKMAVSNGASKPHWLLQILRWDLRATLAVGLGLIILVGWSLAATDALYAFDFGTASFADLNSGDIRVSGGTSIYPQTSGTLTFGWVSPEVTEFSSGTSVADKRNRDRNGGQPPNTFKIAGLPTGTYKFTAIVGDSTETISTRMVVGDRATSLTKTASWGTMALTSEVVSGTVEINFSSADGSHSWGINALLISPATGLIPQPGFSLTIVPASQQLTAGGIATFNVGITPLNNYTNQVTFSVTDLVAGVSAEFVPPTLTSVPGNSELQLSTLAGVPPTTYTVLVRAVGSDSQAVTKTASVQLVVVTSGQLPTDGQAIPPTSEEPIVSVRTDEQVQDEFALVDAYVKQVEDQQLVKPKDFSGLQTISDTMSSFPLGTFLLPPPKTGLEASLQFLTRSGIIDSVLSTAPRSDQREPEPIGFWARFWSSISSPVQ</sequence>
<dbReference type="InterPro" id="IPR008979">
    <property type="entry name" value="Galactose-bd-like_sf"/>
</dbReference>
<accession>A0A1F4NP77</accession>
<protein>
    <submittedName>
        <fullName evidence="1">Uncharacterized protein</fullName>
    </submittedName>
</protein>
<dbReference type="AlphaFoldDB" id="A0A1F4NP77"/>
<dbReference type="Proteomes" id="UP000178085">
    <property type="component" value="Unassembled WGS sequence"/>
</dbReference>
<dbReference type="SUPFAM" id="SSF49785">
    <property type="entry name" value="Galactose-binding domain-like"/>
    <property type="match status" value="1"/>
</dbReference>
<name>A0A1F4NP77_UNCK3</name>